<evidence type="ECO:0000256" key="5">
    <source>
        <dbReference type="ARBA" id="ARBA00023242"/>
    </source>
</evidence>
<evidence type="ECO:0000259" key="8">
    <source>
        <dbReference type="Pfam" id="PF18137"/>
    </source>
</evidence>
<feature type="region of interest" description="Disordered" evidence="6">
    <location>
        <begin position="659"/>
        <end position="701"/>
    </location>
</feature>
<proteinExistence type="inferred from homology"/>
<protein>
    <submittedName>
        <fullName evidence="9">Uncharacterized protein</fullName>
    </submittedName>
</protein>
<dbReference type="GO" id="GO:0005656">
    <property type="term" value="C:nuclear pre-replicative complex"/>
    <property type="evidence" value="ECO:0007669"/>
    <property type="project" value="TreeGrafter"/>
</dbReference>
<organism evidence="9 10">
    <name type="scientific">Magnusiomyces paraingens</name>
    <dbReference type="NCBI Taxonomy" id="2606893"/>
    <lineage>
        <taxon>Eukaryota</taxon>
        <taxon>Fungi</taxon>
        <taxon>Dikarya</taxon>
        <taxon>Ascomycota</taxon>
        <taxon>Saccharomycotina</taxon>
        <taxon>Dipodascomycetes</taxon>
        <taxon>Dipodascales</taxon>
        <taxon>Dipodascaceae</taxon>
        <taxon>Magnusiomyces</taxon>
    </lineage>
</organism>
<dbReference type="EMBL" id="CABVLU010000002">
    <property type="protein sequence ID" value="VVT49037.1"/>
    <property type="molecule type" value="Genomic_DNA"/>
</dbReference>
<evidence type="ECO:0000256" key="2">
    <source>
        <dbReference type="ARBA" id="ARBA00010977"/>
    </source>
</evidence>
<dbReference type="GO" id="GO:0006270">
    <property type="term" value="P:DNA replication initiation"/>
    <property type="evidence" value="ECO:0007669"/>
    <property type="project" value="TreeGrafter"/>
</dbReference>
<dbReference type="Proteomes" id="UP000398389">
    <property type="component" value="Unassembled WGS sequence"/>
</dbReference>
<dbReference type="PANTHER" id="PTHR12748">
    <property type="entry name" value="ORIGIN RECOGNITION COMPLEX SUBUNIT 3"/>
    <property type="match status" value="1"/>
</dbReference>
<evidence type="ECO:0000256" key="6">
    <source>
        <dbReference type="SAM" id="MobiDB-lite"/>
    </source>
</evidence>
<dbReference type="OrthoDB" id="10265211at2759"/>
<sequence length="795" mass="91474">MASSSSLGLNQHDQDSQRSFYFLKRDAKQPLHSSTSTQYYHDLQRESKIVPGLGIPFVSLLGGNEPVDSIRARWQYYNQSWNRHQRRVQEILHTANERAVNEIKDFVLEPWDDHPDARISTAIVLPGSNIANHIKLFDRMKAVLHQTPHVYVASLGSKDMCNLKTAIAFLIKNLTENEEVNGTDDTEEGLHYDKRLRYDFDILAEWCRTKVRKDEGLNSLHDMRIVISIDDAHSFDIGILTSLIKQLQSYITRIPLKLVLSVATSIYVFQENMRRSCIRLIHGISINAHLTGCLEEVMLDTLLEANDPTDLLIGPNAFRNIVRRQRESLESIDSFVSSLKYTYMTYFYSNPLSIIPSLLAHDSTLSYHTPFITKYHYSAVRLLPSFKVYIEDNLKDLPEEMVSILDDDEKLFPHIRHGVSAFLQYKARLLYGINILEALQQYVYFDKNSSPSTPRAPVSRIDLYSAALMGEILKSKFYRNFKIYLPKSTVPALSELLRMLKPDRPDDLWPCYINPMPKPFMDLYYRILEQYNTTIGQFLQLDNNFSIISGSTQTQDQAVAFVNLFRSICNMFFETLEEEVFVGGSYKAFFLHELFIVDTPSLQDNVFMPTYRAAIEMALSNPNHYWGEIAVIAARERQKVLFKEYMAKKQKNGVANGHEIVDPSLLENNDETENGVTAAEEPKSLEESLESSSSSTALTKQPSENEWSASAMAYDPHLCILYTLYRESSLFINIYDYYTAFSSVIKQPQDENDPTFERRSLAWFLQGVAELKLLGILRDSKRKFECVEKLVWRGL</sequence>
<evidence type="ECO:0000256" key="4">
    <source>
        <dbReference type="ARBA" id="ARBA00023125"/>
    </source>
</evidence>
<dbReference type="InterPro" id="IPR045667">
    <property type="entry name" value="ORC3_N"/>
</dbReference>
<keyword evidence="4" id="KW-0238">DNA-binding</keyword>
<dbReference type="CDD" id="cd20704">
    <property type="entry name" value="Orc3"/>
    <property type="match status" value="1"/>
</dbReference>
<dbReference type="AlphaFoldDB" id="A0A5E8BDB7"/>
<dbReference type="InterPro" id="IPR040855">
    <property type="entry name" value="ORC_WH_C"/>
</dbReference>
<feature type="domain" description="Origin recognition complex subunit 3 winged helix C-terminal" evidence="8">
    <location>
        <begin position="685"/>
        <end position="792"/>
    </location>
</feature>
<dbReference type="InterPro" id="IPR020795">
    <property type="entry name" value="ORC3"/>
</dbReference>
<reference evidence="9 10" key="1">
    <citation type="submission" date="2019-09" db="EMBL/GenBank/DDBJ databases">
        <authorList>
            <person name="Brejova B."/>
        </authorList>
    </citation>
    <scope>NUCLEOTIDE SEQUENCE [LARGE SCALE GENOMIC DNA]</scope>
</reference>
<dbReference type="GO" id="GO:0005664">
    <property type="term" value="C:nuclear origin of replication recognition complex"/>
    <property type="evidence" value="ECO:0007669"/>
    <property type="project" value="InterPro"/>
</dbReference>
<evidence type="ECO:0000256" key="3">
    <source>
        <dbReference type="ARBA" id="ARBA00022705"/>
    </source>
</evidence>
<dbReference type="Pfam" id="PF07034">
    <property type="entry name" value="ORC3_N"/>
    <property type="match status" value="1"/>
</dbReference>
<dbReference type="GeneID" id="43580893"/>
<dbReference type="Pfam" id="PF18137">
    <property type="entry name" value="WHD_ORC"/>
    <property type="match status" value="1"/>
</dbReference>
<dbReference type="RefSeq" id="XP_031852684.1">
    <property type="nucleotide sequence ID" value="XM_031996793.1"/>
</dbReference>
<name>A0A5E8BDB7_9ASCO</name>
<evidence type="ECO:0000259" key="7">
    <source>
        <dbReference type="Pfam" id="PF07034"/>
    </source>
</evidence>
<keyword evidence="10" id="KW-1185">Reference proteome</keyword>
<evidence type="ECO:0000256" key="1">
    <source>
        <dbReference type="ARBA" id="ARBA00004123"/>
    </source>
</evidence>
<accession>A0A5E8BDB7</accession>
<gene>
    <name evidence="9" type="ORF">SAPINGB_P002073</name>
</gene>
<evidence type="ECO:0000313" key="9">
    <source>
        <dbReference type="EMBL" id="VVT49037.1"/>
    </source>
</evidence>
<feature type="domain" description="Origin recognition complex subunit 3 N-terminal" evidence="7">
    <location>
        <begin position="15"/>
        <end position="355"/>
    </location>
</feature>
<comment type="subcellular location">
    <subcellularLocation>
        <location evidence="1">Nucleus</location>
    </subcellularLocation>
</comment>
<dbReference type="GO" id="GO:0003688">
    <property type="term" value="F:DNA replication origin binding"/>
    <property type="evidence" value="ECO:0007669"/>
    <property type="project" value="TreeGrafter"/>
</dbReference>
<keyword evidence="5" id="KW-0539">Nucleus</keyword>
<evidence type="ECO:0000313" key="10">
    <source>
        <dbReference type="Proteomes" id="UP000398389"/>
    </source>
</evidence>
<dbReference type="PANTHER" id="PTHR12748:SF0">
    <property type="entry name" value="ORIGIN RECOGNITION COMPLEX SUBUNIT 3"/>
    <property type="match status" value="1"/>
</dbReference>
<dbReference type="GO" id="GO:0031261">
    <property type="term" value="C:DNA replication preinitiation complex"/>
    <property type="evidence" value="ECO:0007669"/>
    <property type="project" value="TreeGrafter"/>
</dbReference>
<keyword evidence="3" id="KW-0235">DNA replication</keyword>
<comment type="similarity">
    <text evidence="2">Belongs to the ORC3 family.</text>
</comment>